<dbReference type="EMBL" id="QEAM01000226">
    <property type="protein sequence ID" value="TPX43384.1"/>
    <property type="molecule type" value="Genomic_DNA"/>
</dbReference>
<accession>A0A507CW45</accession>
<gene>
    <name evidence="1" type="ORF">SeLEV6574_g05098</name>
</gene>
<evidence type="ECO:0000313" key="1">
    <source>
        <dbReference type="EMBL" id="TPX43384.1"/>
    </source>
</evidence>
<reference evidence="1 2" key="1">
    <citation type="journal article" date="2019" name="Sci. Rep.">
        <title>Comparative genomics of chytrid fungi reveal insights into the obligate biotrophic and pathogenic lifestyle of Synchytrium endobioticum.</title>
        <authorList>
            <person name="van de Vossenberg B.T.L.H."/>
            <person name="Warris S."/>
            <person name="Nguyen H.D.T."/>
            <person name="van Gent-Pelzer M.P.E."/>
            <person name="Joly D.L."/>
            <person name="van de Geest H.C."/>
            <person name="Bonants P.J.M."/>
            <person name="Smith D.S."/>
            <person name="Levesque C.A."/>
            <person name="van der Lee T.A.J."/>
        </authorList>
    </citation>
    <scope>NUCLEOTIDE SEQUENCE [LARGE SCALE GENOMIC DNA]</scope>
    <source>
        <strain evidence="1 2">LEV6574</strain>
    </source>
</reference>
<dbReference type="AlphaFoldDB" id="A0A507CW45"/>
<sequence>MASIPELILRSPSNTAATSGYNLQQLPTVRLQVIEELACMCRVIHAVVLLHASQSRQFQVIPTTVSEIMVLITDGIQAWHNNNNPSMSIDVVSALAHPDLLDLVLALLVNSIPPTRSQIEVVLNLGICDALSRLLALSSRVGDYHRLVDKILKLLGCVLGIQMGRKMFRVLPVDVAYPVCHEVMVYLRFWNRPKEEDLHLRALRVAVELRRCKHRVTIGTAMRKSNARKNRDRMLLTQSLAPKRLEELRNSDVSVISPFALRHIVEVDEIAIWCEKSSGLKPEHQKNADAALEGLVYSIWAAPLLEEARQLCDQYVDARYRLYDESLRDYRIGMPFGDRLRLKKEMKALYVEWRDKTMRFTLVSVL</sequence>
<protein>
    <submittedName>
        <fullName evidence="1">Uncharacterized protein</fullName>
    </submittedName>
</protein>
<comment type="caution">
    <text evidence="1">The sequence shown here is derived from an EMBL/GenBank/DDBJ whole genome shotgun (WGS) entry which is preliminary data.</text>
</comment>
<evidence type="ECO:0000313" key="2">
    <source>
        <dbReference type="Proteomes" id="UP000320475"/>
    </source>
</evidence>
<name>A0A507CW45_9FUNG</name>
<organism evidence="1 2">
    <name type="scientific">Synchytrium endobioticum</name>
    <dbReference type="NCBI Taxonomy" id="286115"/>
    <lineage>
        <taxon>Eukaryota</taxon>
        <taxon>Fungi</taxon>
        <taxon>Fungi incertae sedis</taxon>
        <taxon>Chytridiomycota</taxon>
        <taxon>Chytridiomycota incertae sedis</taxon>
        <taxon>Chytridiomycetes</taxon>
        <taxon>Synchytriales</taxon>
        <taxon>Synchytriaceae</taxon>
        <taxon>Synchytrium</taxon>
    </lineage>
</organism>
<dbReference type="Proteomes" id="UP000320475">
    <property type="component" value="Unassembled WGS sequence"/>
</dbReference>
<proteinExistence type="predicted"/>
<dbReference type="VEuPathDB" id="FungiDB:SeMB42_g02710"/>